<sequence length="36" mass="3534">MSERIGARGAIRPRAGLGGGAGRRARPCAGRAGEAA</sequence>
<evidence type="ECO:0000313" key="2">
    <source>
        <dbReference type="EMBL" id="SCG73858.1"/>
    </source>
</evidence>
<feature type="compositionally biased region" description="Low complexity" evidence="1">
    <location>
        <begin position="27"/>
        <end position="36"/>
    </location>
</feature>
<dbReference type="AlphaFoldDB" id="A0A1C5JTM8"/>
<name>A0A1C5JTM8_9ACTN</name>
<organism evidence="2 3">
    <name type="scientific">Micromonospora inositola</name>
    <dbReference type="NCBI Taxonomy" id="47865"/>
    <lineage>
        <taxon>Bacteria</taxon>
        <taxon>Bacillati</taxon>
        <taxon>Actinomycetota</taxon>
        <taxon>Actinomycetes</taxon>
        <taxon>Micromonosporales</taxon>
        <taxon>Micromonosporaceae</taxon>
        <taxon>Micromonospora</taxon>
    </lineage>
</organism>
<dbReference type="Proteomes" id="UP000198221">
    <property type="component" value="Chromosome I"/>
</dbReference>
<gene>
    <name evidence="2" type="ORF">GA0070613_5400</name>
</gene>
<keyword evidence="3" id="KW-1185">Reference proteome</keyword>
<reference evidence="3" key="1">
    <citation type="submission" date="2016-06" db="EMBL/GenBank/DDBJ databases">
        <authorList>
            <person name="Varghese N."/>
            <person name="Submissions Spin"/>
        </authorList>
    </citation>
    <scope>NUCLEOTIDE SEQUENCE [LARGE SCALE GENOMIC DNA]</scope>
    <source>
        <strain evidence="3">DSM 43819</strain>
    </source>
</reference>
<protein>
    <submittedName>
        <fullName evidence="2">Uncharacterized protein</fullName>
    </submittedName>
</protein>
<proteinExistence type="predicted"/>
<accession>A0A1C5JTM8</accession>
<dbReference type="EMBL" id="LT607754">
    <property type="protein sequence ID" value="SCG73858.1"/>
    <property type="molecule type" value="Genomic_DNA"/>
</dbReference>
<feature type="region of interest" description="Disordered" evidence="1">
    <location>
        <begin position="1"/>
        <end position="36"/>
    </location>
</feature>
<evidence type="ECO:0000313" key="3">
    <source>
        <dbReference type="Proteomes" id="UP000198221"/>
    </source>
</evidence>
<evidence type="ECO:0000256" key="1">
    <source>
        <dbReference type="SAM" id="MobiDB-lite"/>
    </source>
</evidence>